<keyword evidence="2" id="KW-1185">Reference proteome</keyword>
<evidence type="ECO:0000313" key="2">
    <source>
        <dbReference type="Proteomes" id="UP000821865"/>
    </source>
</evidence>
<evidence type="ECO:0000313" key="1">
    <source>
        <dbReference type="EMBL" id="KAH7940877.1"/>
    </source>
</evidence>
<dbReference type="Proteomes" id="UP000821865">
    <property type="component" value="Chromosome 7"/>
</dbReference>
<sequence>MMMNMMNSRYRLDSSRTAMLWSLLRTWFLATTAFYALRPAVSTALFLVFGACDLLWMCLSIAAAVCLKGRSVLEIRERTEEPACLRDPALGTHEFATLDVREF</sequence>
<gene>
    <name evidence="1" type="ORF">HPB49_007277</name>
</gene>
<comment type="caution">
    <text evidence="1">The sequence shown here is derived from an EMBL/GenBank/DDBJ whole genome shotgun (WGS) entry which is preliminary data.</text>
</comment>
<organism evidence="1 2">
    <name type="scientific">Dermacentor silvarum</name>
    <name type="common">Tick</name>
    <dbReference type="NCBI Taxonomy" id="543639"/>
    <lineage>
        <taxon>Eukaryota</taxon>
        <taxon>Metazoa</taxon>
        <taxon>Ecdysozoa</taxon>
        <taxon>Arthropoda</taxon>
        <taxon>Chelicerata</taxon>
        <taxon>Arachnida</taxon>
        <taxon>Acari</taxon>
        <taxon>Parasitiformes</taxon>
        <taxon>Ixodida</taxon>
        <taxon>Ixodoidea</taxon>
        <taxon>Ixodidae</taxon>
        <taxon>Rhipicephalinae</taxon>
        <taxon>Dermacentor</taxon>
    </lineage>
</organism>
<protein>
    <submittedName>
        <fullName evidence="1">Uncharacterized protein</fullName>
    </submittedName>
</protein>
<proteinExistence type="predicted"/>
<reference evidence="1" key="1">
    <citation type="submission" date="2020-05" db="EMBL/GenBank/DDBJ databases">
        <title>Large-scale comparative analyses of tick genomes elucidate their genetic diversity and vector capacities.</title>
        <authorList>
            <person name="Jia N."/>
            <person name="Wang J."/>
            <person name="Shi W."/>
            <person name="Du L."/>
            <person name="Sun Y."/>
            <person name="Zhan W."/>
            <person name="Jiang J."/>
            <person name="Wang Q."/>
            <person name="Zhang B."/>
            <person name="Ji P."/>
            <person name="Sakyi L.B."/>
            <person name="Cui X."/>
            <person name="Yuan T."/>
            <person name="Jiang B."/>
            <person name="Yang W."/>
            <person name="Lam T.T.-Y."/>
            <person name="Chang Q."/>
            <person name="Ding S."/>
            <person name="Wang X."/>
            <person name="Zhu J."/>
            <person name="Ruan X."/>
            <person name="Zhao L."/>
            <person name="Wei J."/>
            <person name="Que T."/>
            <person name="Du C."/>
            <person name="Cheng J."/>
            <person name="Dai P."/>
            <person name="Han X."/>
            <person name="Huang E."/>
            <person name="Gao Y."/>
            <person name="Liu J."/>
            <person name="Shao H."/>
            <person name="Ye R."/>
            <person name="Li L."/>
            <person name="Wei W."/>
            <person name="Wang X."/>
            <person name="Wang C."/>
            <person name="Yang T."/>
            <person name="Huo Q."/>
            <person name="Li W."/>
            <person name="Guo W."/>
            <person name="Chen H."/>
            <person name="Zhou L."/>
            <person name="Ni X."/>
            <person name="Tian J."/>
            <person name="Zhou Y."/>
            <person name="Sheng Y."/>
            <person name="Liu T."/>
            <person name="Pan Y."/>
            <person name="Xia L."/>
            <person name="Li J."/>
            <person name="Zhao F."/>
            <person name="Cao W."/>
        </authorList>
    </citation>
    <scope>NUCLEOTIDE SEQUENCE</scope>
    <source>
        <strain evidence="1">Dsil-2018</strain>
    </source>
</reference>
<dbReference type="EMBL" id="CM023476">
    <property type="protein sequence ID" value="KAH7940877.1"/>
    <property type="molecule type" value="Genomic_DNA"/>
</dbReference>
<name>A0ACB8CDU7_DERSI</name>
<accession>A0ACB8CDU7</accession>